<accession>A0ABN1UJ72</accession>
<proteinExistence type="predicted"/>
<keyword evidence="4" id="KW-1185">Reference proteome</keyword>
<sequence>MIPMSPNPGLRPMCLYIAGDPALVAGVRRALRGVLRDWGVSELAEDMELIVSELVGNAVRHGSGLGVGVLLAAQDDLVLLEVSDGTAGQPAERQAKDEDEDGRGLLIVRALAKDCGWRTNDGGGTTVWATMPLPARRAAS</sequence>
<evidence type="ECO:0000313" key="3">
    <source>
        <dbReference type="EMBL" id="GAA1153341.1"/>
    </source>
</evidence>
<dbReference type="EMBL" id="BAAAKV010000004">
    <property type="protein sequence ID" value="GAA1153341.1"/>
    <property type="molecule type" value="Genomic_DNA"/>
</dbReference>
<dbReference type="InterPro" id="IPR003594">
    <property type="entry name" value="HATPase_dom"/>
</dbReference>
<dbReference type="Gene3D" id="3.30.565.10">
    <property type="entry name" value="Histidine kinase-like ATPase, C-terminal domain"/>
    <property type="match status" value="1"/>
</dbReference>
<comment type="caution">
    <text evidence="3">The sequence shown here is derived from an EMBL/GenBank/DDBJ whole genome shotgun (WGS) entry which is preliminary data.</text>
</comment>
<keyword evidence="1" id="KW-0723">Serine/threonine-protein kinase</keyword>
<organism evidence="3 4">
    <name type="scientific">Streptomyces hebeiensis</name>
    <dbReference type="NCBI Taxonomy" id="229486"/>
    <lineage>
        <taxon>Bacteria</taxon>
        <taxon>Bacillati</taxon>
        <taxon>Actinomycetota</taxon>
        <taxon>Actinomycetes</taxon>
        <taxon>Kitasatosporales</taxon>
        <taxon>Streptomycetaceae</taxon>
        <taxon>Streptomyces</taxon>
    </lineage>
</organism>
<feature type="domain" description="Histidine kinase/HSP90-like ATPase" evidence="2">
    <location>
        <begin position="19"/>
        <end position="130"/>
    </location>
</feature>
<keyword evidence="1" id="KW-0418">Kinase</keyword>
<dbReference type="PANTHER" id="PTHR35526">
    <property type="entry name" value="ANTI-SIGMA-F FACTOR RSBW-RELATED"/>
    <property type="match status" value="1"/>
</dbReference>
<dbReference type="InterPro" id="IPR050267">
    <property type="entry name" value="Anti-sigma-factor_SerPK"/>
</dbReference>
<protein>
    <recommendedName>
        <fullName evidence="2">Histidine kinase/HSP90-like ATPase domain-containing protein</fullName>
    </recommendedName>
</protein>
<evidence type="ECO:0000256" key="1">
    <source>
        <dbReference type="ARBA" id="ARBA00022527"/>
    </source>
</evidence>
<dbReference type="CDD" id="cd16936">
    <property type="entry name" value="HATPase_RsbW-like"/>
    <property type="match status" value="1"/>
</dbReference>
<keyword evidence="1" id="KW-0808">Transferase</keyword>
<dbReference type="PANTHER" id="PTHR35526:SF3">
    <property type="entry name" value="ANTI-SIGMA-F FACTOR RSBW"/>
    <property type="match status" value="1"/>
</dbReference>
<evidence type="ECO:0000259" key="2">
    <source>
        <dbReference type="Pfam" id="PF13581"/>
    </source>
</evidence>
<dbReference type="Proteomes" id="UP001501371">
    <property type="component" value="Unassembled WGS sequence"/>
</dbReference>
<reference evidence="3 4" key="1">
    <citation type="journal article" date="2019" name="Int. J. Syst. Evol. Microbiol.">
        <title>The Global Catalogue of Microorganisms (GCM) 10K type strain sequencing project: providing services to taxonomists for standard genome sequencing and annotation.</title>
        <authorList>
            <consortium name="The Broad Institute Genomics Platform"/>
            <consortium name="The Broad Institute Genome Sequencing Center for Infectious Disease"/>
            <person name="Wu L."/>
            <person name="Ma J."/>
        </authorList>
    </citation>
    <scope>NUCLEOTIDE SEQUENCE [LARGE SCALE GENOMIC DNA]</scope>
    <source>
        <strain evidence="3 4">JCM 12696</strain>
    </source>
</reference>
<evidence type="ECO:0000313" key="4">
    <source>
        <dbReference type="Proteomes" id="UP001501371"/>
    </source>
</evidence>
<gene>
    <name evidence="3" type="ORF">GCM10009654_06120</name>
</gene>
<name>A0ABN1UJ72_9ACTN</name>
<dbReference type="InterPro" id="IPR036890">
    <property type="entry name" value="HATPase_C_sf"/>
</dbReference>
<dbReference type="Pfam" id="PF13581">
    <property type="entry name" value="HATPase_c_2"/>
    <property type="match status" value="1"/>
</dbReference>
<dbReference type="SUPFAM" id="SSF55874">
    <property type="entry name" value="ATPase domain of HSP90 chaperone/DNA topoisomerase II/histidine kinase"/>
    <property type="match status" value="1"/>
</dbReference>